<name>A0AAD9HIU2_9PEZI</name>
<feature type="region of interest" description="Disordered" evidence="1">
    <location>
        <begin position="74"/>
        <end position="170"/>
    </location>
</feature>
<feature type="compositionally biased region" description="Basic and acidic residues" evidence="1">
    <location>
        <begin position="96"/>
        <end position="108"/>
    </location>
</feature>
<evidence type="ECO:0000313" key="4">
    <source>
        <dbReference type="Proteomes" id="UP001232148"/>
    </source>
</evidence>
<keyword evidence="2" id="KW-0812">Transmembrane</keyword>
<reference evidence="3" key="1">
    <citation type="submission" date="2021-06" db="EMBL/GenBank/DDBJ databases">
        <title>Comparative genomics, transcriptomics and evolutionary studies reveal genomic signatures of adaptation to plant cell wall in hemibiotrophic fungi.</title>
        <authorList>
            <consortium name="DOE Joint Genome Institute"/>
            <person name="Baroncelli R."/>
            <person name="Diaz J.F."/>
            <person name="Benocci T."/>
            <person name="Peng M."/>
            <person name="Battaglia E."/>
            <person name="Haridas S."/>
            <person name="Andreopoulos W."/>
            <person name="Labutti K."/>
            <person name="Pangilinan J."/>
            <person name="Floch G.L."/>
            <person name="Makela M.R."/>
            <person name="Henrissat B."/>
            <person name="Grigoriev I.V."/>
            <person name="Crouch J.A."/>
            <person name="De Vries R.P."/>
            <person name="Sukno S.A."/>
            <person name="Thon M.R."/>
        </authorList>
    </citation>
    <scope>NUCLEOTIDE SEQUENCE</scope>
    <source>
        <strain evidence="3">MAFF235873</strain>
    </source>
</reference>
<keyword evidence="2" id="KW-1133">Transmembrane helix</keyword>
<feature type="compositionally biased region" description="Basic and acidic residues" evidence="1">
    <location>
        <begin position="154"/>
        <end position="168"/>
    </location>
</feature>
<keyword evidence="4" id="KW-1185">Reference proteome</keyword>
<evidence type="ECO:0000256" key="2">
    <source>
        <dbReference type="SAM" id="Phobius"/>
    </source>
</evidence>
<dbReference type="Proteomes" id="UP001232148">
    <property type="component" value="Unassembled WGS sequence"/>
</dbReference>
<sequence length="239" mass="26359">MDSTGGGACPRAGCRSKVRGRWTRQTNYNDEHEQNNLARLRSCQNPARAIVLSLHGPSNFFSFPFPFFRGSDLKKPPSPEARGTVPQRAATARSTPEGHVRPRFELSTRSRQVSNPRTPPPPEEKGWEVGAGCLHDTVGGPEPAAAFDRWPQQEIRRSGNRPETRYAEEPPNGARVRVRVLGEGRGGVGKGRRVCGSVVVRQLRSVVVALFLSGFGFLVWFFCSFPPSLLFRGGGDYKT</sequence>
<protein>
    <submittedName>
        <fullName evidence="3">Uncharacterized protein</fullName>
    </submittedName>
</protein>
<keyword evidence="2" id="KW-0472">Membrane</keyword>
<evidence type="ECO:0000256" key="1">
    <source>
        <dbReference type="SAM" id="MobiDB-lite"/>
    </source>
</evidence>
<feature type="transmembrane region" description="Helical" evidence="2">
    <location>
        <begin position="203"/>
        <end position="223"/>
    </location>
</feature>
<dbReference type="EMBL" id="MU842871">
    <property type="protein sequence ID" value="KAK2028881.1"/>
    <property type="molecule type" value="Genomic_DNA"/>
</dbReference>
<accession>A0AAD9HIU2</accession>
<dbReference type="AlphaFoldDB" id="A0AAD9HIU2"/>
<evidence type="ECO:0000313" key="3">
    <source>
        <dbReference type="EMBL" id="KAK2028881.1"/>
    </source>
</evidence>
<organism evidence="3 4">
    <name type="scientific">Colletotrichum zoysiae</name>
    <dbReference type="NCBI Taxonomy" id="1216348"/>
    <lineage>
        <taxon>Eukaryota</taxon>
        <taxon>Fungi</taxon>
        <taxon>Dikarya</taxon>
        <taxon>Ascomycota</taxon>
        <taxon>Pezizomycotina</taxon>
        <taxon>Sordariomycetes</taxon>
        <taxon>Hypocreomycetidae</taxon>
        <taxon>Glomerellales</taxon>
        <taxon>Glomerellaceae</taxon>
        <taxon>Colletotrichum</taxon>
        <taxon>Colletotrichum graminicola species complex</taxon>
    </lineage>
</organism>
<proteinExistence type="predicted"/>
<gene>
    <name evidence="3" type="ORF">LX32DRAFT_379801</name>
</gene>
<comment type="caution">
    <text evidence="3">The sequence shown here is derived from an EMBL/GenBank/DDBJ whole genome shotgun (WGS) entry which is preliminary data.</text>
</comment>